<gene>
    <name evidence="3" type="ORF">BDV29DRAFT_200611</name>
</gene>
<reference evidence="3 4" key="1">
    <citation type="submission" date="2019-04" db="EMBL/GenBank/DDBJ databases">
        <title>Friends and foes A comparative genomics study of 23 Aspergillus species from section Flavi.</title>
        <authorList>
            <consortium name="DOE Joint Genome Institute"/>
            <person name="Kjaerbolling I."/>
            <person name="Vesth T."/>
            <person name="Frisvad J.C."/>
            <person name="Nybo J.L."/>
            <person name="Theobald S."/>
            <person name="Kildgaard S."/>
            <person name="Isbrandt T."/>
            <person name="Kuo A."/>
            <person name="Sato A."/>
            <person name="Lyhne E.K."/>
            <person name="Kogle M.E."/>
            <person name="Wiebenga A."/>
            <person name="Kun R.S."/>
            <person name="Lubbers R.J."/>
            <person name="Makela M.R."/>
            <person name="Barry K."/>
            <person name="Chovatia M."/>
            <person name="Clum A."/>
            <person name="Daum C."/>
            <person name="Haridas S."/>
            <person name="He G."/>
            <person name="LaButti K."/>
            <person name="Lipzen A."/>
            <person name="Mondo S."/>
            <person name="Riley R."/>
            <person name="Salamov A."/>
            <person name="Simmons B.A."/>
            <person name="Magnuson J.K."/>
            <person name="Henrissat B."/>
            <person name="Mortensen U.H."/>
            <person name="Larsen T.O."/>
            <person name="Devries R.P."/>
            <person name="Grigoriev I.V."/>
            <person name="Machida M."/>
            <person name="Baker S.E."/>
            <person name="Andersen M.R."/>
        </authorList>
    </citation>
    <scope>NUCLEOTIDE SEQUENCE [LARGE SCALE GENOMIC DNA]</scope>
    <source>
        <strain evidence="3 4">CBS 151.66</strain>
    </source>
</reference>
<dbReference type="AlphaFoldDB" id="A0A5N5X5B0"/>
<protein>
    <recommendedName>
        <fullName evidence="2">Rhodopsin domain-containing protein</fullName>
    </recommendedName>
</protein>
<feature type="transmembrane region" description="Helical" evidence="1">
    <location>
        <begin position="80"/>
        <end position="104"/>
    </location>
</feature>
<dbReference type="Proteomes" id="UP000326565">
    <property type="component" value="Unassembled WGS sequence"/>
</dbReference>
<keyword evidence="4" id="KW-1185">Reference proteome</keyword>
<dbReference type="InterPro" id="IPR049326">
    <property type="entry name" value="Rhodopsin_dom_fungi"/>
</dbReference>
<keyword evidence="1" id="KW-1133">Transmembrane helix</keyword>
<accession>A0A5N5X5B0</accession>
<dbReference type="OrthoDB" id="3918601at2759"/>
<name>A0A5N5X5B0_9EURO</name>
<sequence>MGEAESDNWKPAVSIMNWFLMVTAVLFVCIRLGTKYWIFRRWTTDDYFSIAAAVLCAAQTLAISMALVNGLGEYHDPESGVSVVGILKVITIRCVILLIMAMSLSKLALIHFTWSMMPATSDRRTAFAIQIFTILWAVTSVITSAFQCKPPRTWATLHGECFNIRAWDYYLGITNILTEAGIITQAHLVIARLHPHRSKKLTLASLFGLQIFPSKPTTDAWLAIICTQIAQCLSIATACSPQLKPFMDSLQSNGMRVDGMTTTYFYTVAKYELSTLCNKLTTHSSQVDELVGIHRPKDTHQTTITATGAISDCDAERQSSQAHIIRETRIFTVTKSLRDSTKDL</sequence>
<organism evidence="3 4">
    <name type="scientific">Aspergillus leporis</name>
    <dbReference type="NCBI Taxonomy" id="41062"/>
    <lineage>
        <taxon>Eukaryota</taxon>
        <taxon>Fungi</taxon>
        <taxon>Dikarya</taxon>
        <taxon>Ascomycota</taxon>
        <taxon>Pezizomycotina</taxon>
        <taxon>Eurotiomycetes</taxon>
        <taxon>Eurotiomycetidae</taxon>
        <taxon>Eurotiales</taxon>
        <taxon>Aspergillaceae</taxon>
        <taxon>Aspergillus</taxon>
        <taxon>Aspergillus subgen. Circumdati</taxon>
    </lineage>
</organism>
<evidence type="ECO:0000313" key="4">
    <source>
        <dbReference type="Proteomes" id="UP000326565"/>
    </source>
</evidence>
<keyword evidence="1" id="KW-0812">Transmembrane</keyword>
<feature type="transmembrane region" description="Helical" evidence="1">
    <location>
        <begin position="15"/>
        <end position="34"/>
    </location>
</feature>
<evidence type="ECO:0000313" key="3">
    <source>
        <dbReference type="EMBL" id="KAB8075846.1"/>
    </source>
</evidence>
<keyword evidence="1" id="KW-0472">Membrane</keyword>
<evidence type="ECO:0000259" key="2">
    <source>
        <dbReference type="Pfam" id="PF20684"/>
    </source>
</evidence>
<dbReference type="EMBL" id="ML732188">
    <property type="protein sequence ID" value="KAB8075846.1"/>
    <property type="molecule type" value="Genomic_DNA"/>
</dbReference>
<proteinExistence type="predicted"/>
<feature type="transmembrane region" description="Helical" evidence="1">
    <location>
        <begin position="46"/>
        <end position="68"/>
    </location>
</feature>
<dbReference type="PANTHER" id="PTHR38794:SF1">
    <property type="entry name" value="INTEGRAL MEMBRANE PROTEIN"/>
    <property type="match status" value="1"/>
</dbReference>
<dbReference type="PANTHER" id="PTHR38794">
    <property type="entry name" value="INTEGRAL MEMBRANE PROTEIN"/>
    <property type="match status" value="1"/>
</dbReference>
<dbReference type="Pfam" id="PF20684">
    <property type="entry name" value="Fung_rhodopsin"/>
    <property type="match status" value="1"/>
</dbReference>
<evidence type="ECO:0000256" key="1">
    <source>
        <dbReference type="SAM" id="Phobius"/>
    </source>
</evidence>
<feature type="transmembrane region" description="Helical" evidence="1">
    <location>
        <begin position="125"/>
        <end position="146"/>
    </location>
</feature>
<feature type="domain" description="Rhodopsin" evidence="2">
    <location>
        <begin position="30"/>
        <end position="212"/>
    </location>
</feature>